<dbReference type="Gene3D" id="3.30.420.40">
    <property type="match status" value="1"/>
</dbReference>
<feature type="region of interest" description="Disordered" evidence="2">
    <location>
        <begin position="1"/>
        <end position="22"/>
    </location>
</feature>
<evidence type="ECO:0000313" key="5">
    <source>
        <dbReference type="EMBL" id="WAL61918.1"/>
    </source>
</evidence>
<dbReference type="GO" id="GO:0051604">
    <property type="term" value="P:protein maturation"/>
    <property type="evidence" value="ECO:0007669"/>
    <property type="project" value="TreeGrafter"/>
</dbReference>
<dbReference type="InterPro" id="IPR041440">
    <property type="entry name" value="HypF_C"/>
</dbReference>
<dbReference type="InterPro" id="IPR051060">
    <property type="entry name" value="Carbamoyltrans_HypF-like"/>
</dbReference>
<dbReference type="Pfam" id="PF22521">
    <property type="entry name" value="HypF_C_2"/>
    <property type="match status" value="1"/>
</dbReference>
<evidence type="ECO:0000313" key="6">
    <source>
        <dbReference type="Proteomes" id="UP001163152"/>
    </source>
</evidence>
<name>A0A9E8ZEY2_9CYAN</name>
<dbReference type="GO" id="GO:0016743">
    <property type="term" value="F:carboxyl- or carbamoyltransferase activity"/>
    <property type="evidence" value="ECO:0007669"/>
    <property type="project" value="TreeGrafter"/>
</dbReference>
<feature type="region of interest" description="Disordered" evidence="2">
    <location>
        <begin position="126"/>
        <end position="165"/>
    </location>
</feature>
<sequence length="457" mass="50698">MHTTNRHTTTERHNRHKQSSQAHYASIVESSIAHKQGGTRSIAQSLSQCDERLVSTGLTSEFTKSLENSAEQGRSGAVNHSLMSDAPPDIAKSQSEASLLRADNPQQILPERLLFDVMLKRFKRPGLSATRSPSPNRSRKLAPRKLVQRSSKRKPTSRQPLPLPPIQHHHAHVAACLAENHCPLHARAVLSVALDEFDYSENGTLWGGEFFLANYRHCQRVGTFKPVSVLNAGQTLDRPWCNTYSHLIAAFDWEDLQAVYGDLELLQFLNQQPRSVLSQLLIQRVQAPLTSSVSCLFDAVATAIGIGRSQPICMGHGSLALAALVQPEHLDQVQDSSYPFELKYLGRDTALPYLESRSMWQALLEDLLQHTPTALMAARFHVGLSQAIGQMVAHLQEQYAFQQVALTGKVFQNSVLLQQVTQCLSQLGLAVFTHRLFPCRHADLLLGQVAIATARLV</sequence>
<dbReference type="KEGG" id="tsin:OXH18_08020"/>
<comment type="similarity">
    <text evidence="1">Belongs to the carbamoyltransferase HypF family.</text>
</comment>
<protein>
    <recommendedName>
        <fullName evidence="7">HypF Kae1-like domain-containing protein</fullName>
    </recommendedName>
</protein>
<organism evidence="5 6">
    <name type="scientific">Thermocoleostomius sinensis A174</name>
    <dbReference type="NCBI Taxonomy" id="2016057"/>
    <lineage>
        <taxon>Bacteria</taxon>
        <taxon>Bacillati</taxon>
        <taxon>Cyanobacteriota</taxon>
        <taxon>Cyanophyceae</taxon>
        <taxon>Oculatellales</taxon>
        <taxon>Oculatellaceae</taxon>
        <taxon>Thermocoleostomius</taxon>
    </lineage>
</organism>
<dbReference type="AlphaFoldDB" id="A0A9E8ZEY2"/>
<evidence type="ECO:0008006" key="7">
    <source>
        <dbReference type="Google" id="ProtNLM"/>
    </source>
</evidence>
<dbReference type="PANTHER" id="PTHR42959:SF1">
    <property type="entry name" value="CARBAMOYLTRANSFERASE HYPF"/>
    <property type="match status" value="1"/>
</dbReference>
<feature type="region of interest" description="Disordered" evidence="2">
    <location>
        <begin position="65"/>
        <end position="103"/>
    </location>
</feature>
<keyword evidence="6" id="KW-1185">Reference proteome</keyword>
<feature type="domain" description="Carbamoyltransferase Kae1-like" evidence="4">
    <location>
        <begin position="192"/>
        <end position="448"/>
    </location>
</feature>
<dbReference type="Pfam" id="PF17788">
    <property type="entry name" value="HypF_C"/>
    <property type="match status" value="1"/>
</dbReference>
<dbReference type="InterPro" id="IPR055128">
    <property type="entry name" value="HypF_C_2"/>
</dbReference>
<dbReference type="EMBL" id="CP113797">
    <property type="protein sequence ID" value="WAL61918.1"/>
    <property type="molecule type" value="Genomic_DNA"/>
</dbReference>
<evidence type="ECO:0000256" key="2">
    <source>
        <dbReference type="SAM" id="MobiDB-lite"/>
    </source>
</evidence>
<evidence type="ECO:0000259" key="4">
    <source>
        <dbReference type="Pfam" id="PF22521"/>
    </source>
</evidence>
<evidence type="ECO:0000259" key="3">
    <source>
        <dbReference type="Pfam" id="PF17788"/>
    </source>
</evidence>
<feature type="compositionally biased region" description="Basic residues" evidence="2">
    <location>
        <begin position="137"/>
        <end position="156"/>
    </location>
</feature>
<accession>A0A9E8ZEY2</accession>
<evidence type="ECO:0000256" key="1">
    <source>
        <dbReference type="ARBA" id="ARBA00008097"/>
    </source>
</evidence>
<gene>
    <name evidence="5" type="ORF">OXH18_08020</name>
</gene>
<dbReference type="PANTHER" id="PTHR42959">
    <property type="entry name" value="CARBAMOYLTRANSFERASE"/>
    <property type="match status" value="1"/>
</dbReference>
<dbReference type="GO" id="GO:0008270">
    <property type="term" value="F:zinc ion binding"/>
    <property type="evidence" value="ECO:0007669"/>
    <property type="project" value="TreeGrafter"/>
</dbReference>
<dbReference type="RefSeq" id="WP_268611989.1">
    <property type="nucleotide sequence ID" value="NZ_CP113797.1"/>
</dbReference>
<reference evidence="5" key="1">
    <citation type="submission" date="2022-12" db="EMBL/GenBank/DDBJ databases">
        <title>Polyphasic identification of a Novel Hot-Spring Cyanobacterium Ocullathermofonsia sinensis gen nov. sp. nov. and Genomic Insights on its Adaptations to the Thermal Habitat.</title>
        <authorList>
            <person name="Daroch M."/>
            <person name="Tang J."/>
            <person name="Jiang Y."/>
        </authorList>
    </citation>
    <scope>NUCLEOTIDE SEQUENCE</scope>
    <source>
        <strain evidence="5">PKUAC-SCTA174</strain>
    </source>
</reference>
<proteinExistence type="inferred from homology"/>
<feature type="domain" description="HypF Kae1-like" evidence="3">
    <location>
        <begin position="159"/>
        <end position="179"/>
    </location>
</feature>
<dbReference type="Proteomes" id="UP001163152">
    <property type="component" value="Chromosome"/>
</dbReference>